<gene>
    <name evidence="1" type="ORF">CWR48_15670</name>
</gene>
<protein>
    <submittedName>
        <fullName evidence="1">Uncharacterized protein</fullName>
    </submittedName>
</protein>
<organism evidence="1 2">
    <name type="scientific">Oceanobacillus arenosus</name>
    <dbReference type="NCBI Taxonomy" id="1229153"/>
    <lineage>
        <taxon>Bacteria</taxon>
        <taxon>Bacillati</taxon>
        <taxon>Bacillota</taxon>
        <taxon>Bacilli</taxon>
        <taxon>Bacillales</taxon>
        <taxon>Bacillaceae</taxon>
        <taxon>Oceanobacillus</taxon>
    </lineage>
</organism>
<evidence type="ECO:0000313" key="1">
    <source>
        <dbReference type="EMBL" id="RDW17038.1"/>
    </source>
</evidence>
<dbReference type="Proteomes" id="UP000257143">
    <property type="component" value="Unassembled WGS sequence"/>
</dbReference>
<dbReference type="RefSeq" id="WP_115774268.1">
    <property type="nucleotide sequence ID" value="NZ_PIOC01000023.1"/>
</dbReference>
<reference evidence="2" key="1">
    <citation type="submission" date="2017-11" db="EMBL/GenBank/DDBJ databases">
        <authorList>
            <person name="Zhu W."/>
        </authorList>
    </citation>
    <scope>NUCLEOTIDE SEQUENCE [LARGE SCALE GENOMIC DNA]</scope>
    <source>
        <strain evidence="2">CAU 1183</strain>
    </source>
</reference>
<keyword evidence="2" id="KW-1185">Reference proteome</keyword>
<dbReference type="AlphaFoldDB" id="A0A3D8PP74"/>
<dbReference type="OrthoDB" id="9983427at2"/>
<sequence>MENNTYRDVLNESVKQLREAVHEFLKAAEEVWQEIKDFFESHDFVETPKVKYHVPVKVSMQDQVLNRKPLMAVARSRC</sequence>
<dbReference type="EMBL" id="PIOC01000023">
    <property type="protein sequence ID" value="RDW17038.1"/>
    <property type="molecule type" value="Genomic_DNA"/>
</dbReference>
<comment type="caution">
    <text evidence="1">The sequence shown here is derived from an EMBL/GenBank/DDBJ whole genome shotgun (WGS) entry which is preliminary data.</text>
</comment>
<proteinExistence type="predicted"/>
<evidence type="ECO:0000313" key="2">
    <source>
        <dbReference type="Proteomes" id="UP000257143"/>
    </source>
</evidence>
<accession>A0A3D8PP74</accession>
<name>A0A3D8PP74_9BACI</name>